<evidence type="ECO:0000313" key="3">
    <source>
        <dbReference type="Proteomes" id="UP000053766"/>
    </source>
</evidence>
<dbReference type="EMBL" id="KN718858">
    <property type="protein sequence ID" value="KJH39983.1"/>
    <property type="molecule type" value="Genomic_DNA"/>
</dbReference>
<gene>
    <name evidence="2" type="ORF">DICVIV_14106</name>
</gene>
<organism evidence="2 3">
    <name type="scientific">Dictyocaulus viviparus</name>
    <name type="common">Bovine lungworm</name>
    <dbReference type="NCBI Taxonomy" id="29172"/>
    <lineage>
        <taxon>Eukaryota</taxon>
        <taxon>Metazoa</taxon>
        <taxon>Ecdysozoa</taxon>
        <taxon>Nematoda</taxon>
        <taxon>Chromadorea</taxon>
        <taxon>Rhabditida</taxon>
        <taxon>Rhabditina</taxon>
        <taxon>Rhabditomorpha</taxon>
        <taxon>Strongyloidea</taxon>
        <taxon>Metastrongylidae</taxon>
        <taxon>Dictyocaulus</taxon>
    </lineage>
</organism>
<feature type="compositionally biased region" description="Basic residues" evidence="1">
    <location>
        <begin position="1"/>
        <end position="14"/>
    </location>
</feature>
<dbReference type="AlphaFoldDB" id="A0A0D8X656"/>
<dbReference type="Proteomes" id="UP000053766">
    <property type="component" value="Unassembled WGS sequence"/>
</dbReference>
<name>A0A0D8X656_DICVI</name>
<protein>
    <submittedName>
        <fullName evidence="2">Uncharacterized protein</fullName>
    </submittedName>
</protein>
<evidence type="ECO:0000313" key="2">
    <source>
        <dbReference type="EMBL" id="KJH39983.1"/>
    </source>
</evidence>
<evidence type="ECO:0000256" key="1">
    <source>
        <dbReference type="SAM" id="MobiDB-lite"/>
    </source>
</evidence>
<feature type="compositionally biased region" description="Basic and acidic residues" evidence="1">
    <location>
        <begin position="22"/>
        <end position="33"/>
    </location>
</feature>
<sequence length="76" mass="8855">MKPVLKHQKEKNKTKGYSTKSTSEKRSVKDKAYRNVKHRGSLTNDENSTTFSNDIMCEAIQMNIHFVRFPLLLKLN</sequence>
<feature type="region of interest" description="Disordered" evidence="1">
    <location>
        <begin position="1"/>
        <end position="48"/>
    </location>
</feature>
<reference evidence="2 3" key="1">
    <citation type="submission" date="2013-11" db="EMBL/GenBank/DDBJ databases">
        <title>Draft genome of the bovine lungworm Dictyocaulus viviparus.</title>
        <authorList>
            <person name="Mitreva M."/>
        </authorList>
    </citation>
    <scope>NUCLEOTIDE SEQUENCE [LARGE SCALE GENOMIC DNA]</scope>
    <source>
        <strain evidence="2 3">HannoverDv2000</strain>
    </source>
</reference>
<proteinExistence type="predicted"/>
<reference evidence="3" key="2">
    <citation type="journal article" date="2016" name="Sci. Rep.">
        <title>Dictyocaulus viviparus genome, variome and transcriptome elucidate lungworm biology and support future intervention.</title>
        <authorList>
            <person name="McNulty S.N."/>
            <person name="Strube C."/>
            <person name="Rosa B.A."/>
            <person name="Martin J.C."/>
            <person name="Tyagi R."/>
            <person name="Choi Y.J."/>
            <person name="Wang Q."/>
            <person name="Hallsworth Pepin K."/>
            <person name="Zhang X."/>
            <person name="Ozersky P."/>
            <person name="Wilson R.K."/>
            <person name="Sternberg P.W."/>
            <person name="Gasser R.B."/>
            <person name="Mitreva M."/>
        </authorList>
    </citation>
    <scope>NUCLEOTIDE SEQUENCE [LARGE SCALE GENOMIC DNA]</scope>
    <source>
        <strain evidence="3">HannoverDv2000</strain>
    </source>
</reference>
<keyword evidence="3" id="KW-1185">Reference proteome</keyword>
<accession>A0A0D8X656</accession>